<evidence type="ECO:0000256" key="3">
    <source>
        <dbReference type="ARBA" id="ARBA00022578"/>
    </source>
</evidence>
<dbReference type="GO" id="GO:0004803">
    <property type="term" value="F:transposase activity"/>
    <property type="evidence" value="ECO:0007669"/>
    <property type="project" value="InterPro"/>
</dbReference>
<dbReference type="NCBIfam" id="NF033581">
    <property type="entry name" value="transpos_IS5_4"/>
    <property type="match status" value="1"/>
</dbReference>
<gene>
    <name evidence="9" type="ORF">JT25_010235</name>
</gene>
<dbReference type="PANTHER" id="PTHR35604:SF2">
    <property type="entry name" value="TRANSPOSASE INSH FOR INSERTION SEQUENCE ELEMENT IS5A-RELATED"/>
    <property type="match status" value="1"/>
</dbReference>
<dbReference type="InterPro" id="IPR047959">
    <property type="entry name" value="Transpos_IS5"/>
</dbReference>
<evidence type="ECO:0000313" key="9">
    <source>
        <dbReference type="EMBL" id="AMK76862.1"/>
    </source>
</evidence>
<dbReference type="Pfam" id="PF01609">
    <property type="entry name" value="DDE_Tnp_1"/>
    <property type="match status" value="1"/>
</dbReference>
<dbReference type="Proteomes" id="UP000030512">
    <property type="component" value="Chromosome"/>
</dbReference>
<feature type="region of interest" description="Disordered" evidence="6">
    <location>
        <begin position="169"/>
        <end position="188"/>
    </location>
</feature>
<keyword evidence="4" id="KW-0238">DNA-binding</keyword>
<feature type="region of interest" description="Disordered" evidence="6">
    <location>
        <begin position="269"/>
        <end position="289"/>
    </location>
</feature>
<comment type="function">
    <text evidence="1">Involved in the transposition of the insertion sequence IS5.</text>
</comment>
<dbReference type="AlphaFoldDB" id="A0A126T475"/>
<feature type="domain" description="Transposase InsH N-terminal" evidence="8">
    <location>
        <begin position="17"/>
        <end position="115"/>
    </location>
</feature>
<dbReference type="Pfam" id="PF05598">
    <property type="entry name" value="DUF772"/>
    <property type="match status" value="1"/>
</dbReference>
<keyword evidence="3" id="KW-0815">Transposition</keyword>
<dbReference type="KEGG" id="mdn:JT25_010235"/>
<name>A0A126T475_9GAMM</name>
<dbReference type="GO" id="GO:0003677">
    <property type="term" value="F:DNA binding"/>
    <property type="evidence" value="ECO:0007669"/>
    <property type="project" value="UniProtKB-KW"/>
</dbReference>
<evidence type="ECO:0000256" key="1">
    <source>
        <dbReference type="ARBA" id="ARBA00003544"/>
    </source>
</evidence>
<evidence type="ECO:0000313" key="10">
    <source>
        <dbReference type="Proteomes" id="UP000030512"/>
    </source>
</evidence>
<protein>
    <recommendedName>
        <fullName evidence="11">Transposase</fullName>
    </recommendedName>
</protein>
<dbReference type="InterPro" id="IPR008490">
    <property type="entry name" value="Transposase_InsH_N"/>
</dbReference>
<evidence type="ECO:0000259" key="8">
    <source>
        <dbReference type="Pfam" id="PF05598"/>
    </source>
</evidence>
<sequence length="344" mass="39774">MTTVQDDLFGSLFEHRDRRIDRLGNPLLELEAHVDWHAFRPLLDQVRVKPRQSSAGRKPWDGVLMFKALVIGSLYNLSDEHLEFQIEDRRSFQGFIGLSDAKHAPDRNSFWLFRESLKELTLTKTLFNEFNRQLDRAGLIARKGQLIDASFVKAPVQRNTPDETAHIKAGETVEDGSASQRRQKDTDARWTKKGDKSYYGYKNHVNVDNAHKWVRKYTVTDARVHDSQALNDLLDSGNTCREVWADSAYRSDTAATHLEAQGYRSRIHRKGVRGKPLTDREKQGNRTRSKTRCRVEHVFAWMAQWGGKTVRCIGLARAEVRIGFMNLVYNMRRFCSIRRLAVSR</sequence>
<keyword evidence="10" id="KW-1185">Reference proteome</keyword>
<organism evidence="9 10">
    <name type="scientific">Methylomonas denitrificans</name>
    <dbReference type="NCBI Taxonomy" id="1538553"/>
    <lineage>
        <taxon>Bacteria</taxon>
        <taxon>Pseudomonadati</taxon>
        <taxon>Pseudomonadota</taxon>
        <taxon>Gammaproteobacteria</taxon>
        <taxon>Methylococcales</taxon>
        <taxon>Methylococcaceae</taxon>
        <taxon>Methylomonas</taxon>
    </lineage>
</organism>
<dbReference type="PANTHER" id="PTHR35604">
    <property type="entry name" value="TRANSPOSASE INSH FOR INSERTION SEQUENCE ELEMENT IS5A-RELATED"/>
    <property type="match status" value="1"/>
</dbReference>
<reference evidence="9 10" key="1">
    <citation type="journal article" date="2015" name="Environ. Microbiol.">
        <title>Methane oxidation coupled to nitrate reduction under hypoxia by the Gammaproteobacterium Methylomonas denitrificans, sp. nov. type strain FJG1.</title>
        <authorList>
            <person name="Kits K.D."/>
            <person name="Klotz M.G."/>
            <person name="Stein L.Y."/>
        </authorList>
    </citation>
    <scope>NUCLEOTIDE SEQUENCE [LARGE SCALE GENOMIC DNA]</scope>
    <source>
        <strain evidence="9 10">FJG1</strain>
    </source>
</reference>
<accession>A0A126T475</accession>
<evidence type="ECO:0000256" key="4">
    <source>
        <dbReference type="ARBA" id="ARBA00023125"/>
    </source>
</evidence>
<evidence type="ECO:0008006" key="11">
    <source>
        <dbReference type="Google" id="ProtNLM"/>
    </source>
</evidence>
<dbReference type="GO" id="GO:0006313">
    <property type="term" value="P:DNA transposition"/>
    <property type="evidence" value="ECO:0007669"/>
    <property type="project" value="InterPro"/>
</dbReference>
<evidence type="ECO:0000256" key="5">
    <source>
        <dbReference type="ARBA" id="ARBA00023172"/>
    </source>
</evidence>
<feature type="domain" description="Transposase IS4-like" evidence="7">
    <location>
        <begin position="145"/>
        <end position="331"/>
    </location>
</feature>
<dbReference type="InterPro" id="IPR002559">
    <property type="entry name" value="Transposase_11"/>
</dbReference>
<dbReference type="EMBL" id="CP014476">
    <property type="protein sequence ID" value="AMK76862.1"/>
    <property type="molecule type" value="Genomic_DNA"/>
</dbReference>
<evidence type="ECO:0000256" key="6">
    <source>
        <dbReference type="SAM" id="MobiDB-lite"/>
    </source>
</evidence>
<comment type="similarity">
    <text evidence="2">Belongs to the transposase 11 family.</text>
</comment>
<keyword evidence="5" id="KW-0233">DNA recombination</keyword>
<evidence type="ECO:0000256" key="2">
    <source>
        <dbReference type="ARBA" id="ARBA00010075"/>
    </source>
</evidence>
<dbReference type="RefSeq" id="WP_062328472.1">
    <property type="nucleotide sequence ID" value="NZ_CP014476.1"/>
</dbReference>
<evidence type="ECO:0000259" key="7">
    <source>
        <dbReference type="Pfam" id="PF01609"/>
    </source>
</evidence>
<proteinExistence type="inferred from homology"/>
<dbReference type="STRING" id="1538553.JT25_010235"/>